<organism evidence="3">
    <name type="scientific">Rhizobium sp. ZPR3</name>
    <dbReference type="NCBI Taxonomy" id="3158967"/>
    <lineage>
        <taxon>Bacteria</taxon>
        <taxon>Pseudomonadati</taxon>
        <taxon>Pseudomonadota</taxon>
        <taxon>Alphaproteobacteria</taxon>
        <taxon>Hyphomicrobiales</taxon>
        <taxon>Rhizobiaceae</taxon>
        <taxon>Rhizobium/Agrobacterium group</taxon>
        <taxon>Rhizobium</taxon>
    </lineage>
</organism>
<feature type="chain" id="PRO_5043761746" evidence="2">
    <location>
        <begin position="20"/>
        <end position="105"/>
    </location>
</feature>
<keyword evidence="2" id="KW-0732">Signal</keyword>
<dbReference type="RefSeq" id="WP_174174310.1">
    <property type="nucleotide sequence ID" value="NZ_CP157960.1"/>
</dbReference>
<gene>
    <name evidence="3" type="ORF">ABM479_04780</name>
</gene>
<evidence type="ECO:0000313" key="3">
    <source>
        <dbReference type="EMBL" id="XBT93787.1"/>
    </source>
</evidence>
<name>A0AAU7RU95_9HYPH</name>
<sequence length="105" mass="10852">MRTWQVVIPALLVACGASAQQSVKTQGLPSMNLQGSNAMSTNSAQGGNEAAAGGDSTMGDLLSRGYEIKAAVPNGGKFVVFMQKDQSAYACEFSSLTNTRCGSLN</sequence>
<feature type="signal peptide" evidence="2">
    <location>
        <begin position="1"/>
        <end position="19"/>
    </location>
</feature>
<dbReference type="EMBL" id="CP157960">
    <property type="protein sequence ID" value="XBT93787.1"/>
    <property type="molecule type" value="Genomic_DNA"/>
</dbReference>
<accession>A0AAU7RU95</accession>
<evidence type="ECO:0000256" key="1">
    <source>
        <dbReference type="SAM" id="MobiDB-lite"/>
    </source>
</evidence>
<feature type="region of interest" description="Disordered" evidence="1">
    <location>
        <begin position="28"/>
        <end position="56"/>
    </location>
</feature>
<feature type="compositionally biased region" description="Polar residues" evidence="1">
    <location>
        <begin position="28"/>
        <end position="46"/>
    </location>
</feature>
<reference evidence="3" key="1">
    <citation type="submission" date="2024-06" db="EMBL/GenBank/DDBJ databases">
        <authorList>
            <person name="Li T."/>
            <person name="Gao R."/>
        </authorList>
    </citation>
    <scope>NUCLEOTIDE SEQUENCE</scope>
    <source>
        <strain evidence="3">ZPR3</strain>
    </source>
</reference>
<dbReference type="AlphaFoldDB" id="A0AAU7RU95"/>
<protein>
    <submittedName>
        <fullName evidence="3">Uncharacterized protein</fullName>
    </submittedName>
</protein>
<evidence type="ECO:0000256" key="2">
    <source>
        <dbReference type="SAM" id="SignalP"/>
    </source>
</evidence>
<proteinExistence type="predicted"/>
<dbReference type="PROSITE" id="PS51257">
    <property type="entry name" value="PROKAR_LIPOPROTEIN"/>
    <property type="match status" value="1"/>
</dbReference>